<proteinExistence type="predicted"/>
<protein>
    <recommendedName>
        <fullName evidence="3">F-box domain-containing protein</fullName>
    </recommendedName>
</protein>
<sequence>MSGFLKLPCELVAAILRQVDTAQHLLSARLACRHINNALIQQSGLPVEILRREINSELLPYALATLRCSRKTVTLELCKSTLQDLHEQPHKLLEDCHKLRSGEASKLSQMHQMITDLARKFANTAWAKMDQGQTLVLSIPEEVRFCRAFYRFELLCAYSRVRSQLEREPSYDPDSPIFTEMRAQLLAPYPPWANEQLGCATEFLAKTLLESIRGAVAHEVQFGEYSIDYLSLDADNFWLHDRLSHGIQSIHQLLECTSKHQKVDLIQPQEDDLSRPSAIDVLCPQSVEGGAVPLVEYSAAELEALIPVQRLADADNGPYDAWYQIHKDDWNCNFLMYGGYDGLRERAYVFWDSERLRRHGLTEHFQNVEEYSTSQPTDSEREEMYRSFEERSKIWQKGGRGFWYDGDESEIVWPKRG</sequence>
<name>A0AAI9EE30_9PEZI</name>
<comment type="caution">
    <text evidence="1">The sequence shown here is derived from an EMBL/GenBank/DDBJ whole genome shotgun (WGS) entry which is preliminary data.</text>
</comment>
<keyword evidence="2" id="KW-1185">Reference proteome</keyword>
<gene>
    <name evidence="1" type="ORF">LECACI_7A007912</name>
</gene>
<dbReference type="Proteomes" id="UP001296104">
    <property type="component" value="Unassembled WGS sequence"/>
</dbReference>
<dbReference type="AlphaFoldDB" id="A0AAI9EE30"/>
<evidence type="ECO:0008006" key="3">
    <source>
        <dbReference type="Google" id="ProtNLM"/>
    </source>
</evidence>
<evidence type="ECO:0000313" key="2">
    <source>
        <dbReference type="Proteomes" id="UP001296104"/>
    </source>
</evidence>
<organism evidence="1 2">
    <name type="scientific">Lecanosticta acicola</name>
    <dbReference type="NCBI Taxonomy" id="111012"/>
    <lineage>
        <taxon>Eukaryota</taxon>
        <taxon>Fungi</taxon>
        <taxon>Dikarya</taxon>
        <taxon>Ascomycota</taxon>
        <taxon>Pezizomycotina</taxon>
        <taxon>Dothideomycetes</taxon>
        <taxon>Dothideomycetidae</taxon>
        <taxon>Mycosphaerellales</taxon>
        <taxon>Mycosphaerellaceae</taxon>
        <taxon>Lecanosticta</taxon>
    </lineage>
</organism>
<accession>A0AAI9EE30</accession>
<evidence type="ECO:0000313" key="1">
    <source>
        <dbReference type="EMBL" id="CAK4032754.1"/>
    </source>
</evidence>
<dbReference type="EMBL" id="CAVMBE010000069">
    <property type="protein sequence ID" value="CAK4032754.1"/>
    <property type="molecule type" value="Genomic_DNA"/>
</dbReference>
<reference evidence="1" key="1">
    <citation type="submission" date="2023-11" db="EMBL/GenBank/DDBJ databases">
        <authorList>
            <person name="Alioto T."/>
            <person name="Alioto T."/>
            <person name="Gomez Garrido J."/>
        </authorList>
    </citation>
    <scope>NUCLEOTIDE SEQUENCE</scope>
</reference>